<dbReference type="Proteomes" id="UP000193505">
    <property type="component" value="Unassembled WGS sequence"/>
</dbReference>
<evidence type="ECO:0000256" key="1">
    <source>
        <dbReference type="SAM" id="MobiDB-lite"/>
    </source>
</evidence>
<proteinExistence type="predicted"/>
<reference evidence="2 3" key="1">
    <citation type="journal article" date="2016" name="Eur. J. Clin. Microbiol. Infect. Dis.">
        <title>Whole genome sequencing as a tool for phylogenetic analysis of clinical strains of Mitis group streptococci.</title>
        <authorList>
            <person name="Rasmussen L.H."/>
            <person name="Dargis R."/>
            <person name="Hojholt K."/>
            <person name="Christensen J.J."/>
            <person name="Skovgaard O."/>
            <person name="Justesen U.S."/>
            <person name="Rosenvinge F.S."/>
            <person name="Moser C."/>
            <person name="Lukjancenko O."/>
            <person name="Rasmussen S."/>
            <person name="Nielsen X.C."/>
        </authorList>
    </citation>
    <scope>NUCLEOTIDE SEQUENCE [LARGE SCALE GENOMIC DNA]</scope>
    <source>
        <strain evidence="2 3">OD_310347_11</strain>
    </source>
</reference>
<name>A0A1X1L5L0_STRMT</name>
<dbReference type="AlphaFoldDB" id="A0A1X1L5L0"/>
<dbReference type="EMBL" id="NCVL01000001">
    <property type="protein sequence ID" value="ORP07006.1"/>
    <property type="molecule type" value="Genomic_DNA"/>
</dbReference>
<evidence type="ECO:0000313" key="2">
    <source>
        <dbReference type="EMBL" id="ORP07006.1"/>
    </source>
</evidence>
<organism evidence="2 3">
    <name type="scientific">Streptococcus mitis</name>
    <dbReference type="NCBI Taxonomy" id="28037"/>
    <lineage>
        <taxon>Bacteria</taxon>
        <taxon>Bacillati</taxon>
        <taxon>Bacillota</taxon>
        <taxon>Bacilli</taxon>
        <taxon>Lactobacillales</taxon>
        <taxon>Streptococcaceae</taxon>
        <taxon>Streptococcus</taxon>
        <taxon>Streptococcus mitis group</taxon>
    </lineage>
</organism>
<accession>A0A1X1L5L0</accession>
<comment type="caution">
    <text evidence="2">The sequence shown here is derived from an EMBL/GenBank/DDBJ whole genome shotgun (WGS) entry which is preliminary data.</text>
</comment>
<feature type="region of interest" description="Disordered" evidence="1">
    <location>
        <begin position="1"/>
        <end position="57"/>
    </location>
</feature>
<protein>
    <submittedName>
        <fullName evidence="2">Uncharacterized protein</fullName>
    </submittedName>
</protein>
<sequence>MFINEWSAHGQSDSNLGHKGQAVADTRTKSDSNLGRKGQAVADTRTKSDSNLGRKGQAVADTRINRLTRWLTGSVSHLFYFDSNVLSF</sequence>
<gene>
    <name evidence="2" type="ORF">B7694_00295</name>
</gene>
<evidence type="ECO:0000313" key="3">
    <source>
        <dbReference type="Proteomes" id="UP000193505"/>
    </source>
</evidence>